<proteinExistence type="predicted"/>
<organism evidence="1">
    <name type="scientific">Anguilla anguilla</name>
    <name type="common">European freshwater eel</name>
    <name type="synonym">Muraena anguilla</name>
    <dbReference type="NCBI Taxonomy" id="7936"/>
    <lineage>
        <taxon>Eukaryota</taxon>
        <taxon>Metazoa</taxon>
        <taxon>Chordata</taxon>
        <taxon>Craniata</taxon>
        <taxon>Vertebrata</taxon>
        <taxon>Euteleostomi</taxon>
        <taxon>Actinopterygii</taxon>
        <taxon>Neopterygii</taxon>
        <taxon>Teleostei</taxon>
        <taxon>Anguilliformes</taxon>
        <taxon>Anguillidae</taxon>
        <taxon>Anguilla</taxon>
    </lineage>
</organism>
<dbReference type="AlphaFoldDB" id="A0A0E9UL79"/>
<name>A0A0E9UL79_ANGAN</name>
<dbReference type="EMBL" id="GBXM01042567">
    <property type="protein sequence ID" value="JAH66010.1"/>
    <property type="molecule type" value="Transcribed_RNA"/>
</dbReference>
<evidence type="ECO:0000313" key="1">
    <source>
        <dbReference type="EMBL" id="JAH66010.1"/>
    </source>
</evidence>
<reference evidence="1" key="2">
    <citation type="journal article" date="2015" name="Fish Shellfish Immunol.">
        <title>Early steps in the European eel (Anguilla anguilla)-Vibrio vulnificus interaction in the gills: Role of the RtxA13 toxin.</title>
        <authorList>
            <person name="Callol A."/>
            <person name="Pajuelo D."/>
            <person name="Ebbesson L."/>
            <person name="Teles M."/>
            <person name="MacKenzie S."/>
            <person name="Amaro C."/>
        </authorList>
    </citation>
    <scope>NUCLEOTIDE SEQUENCE</scope>
</reference>
<protein>
    <submittedName>
        <fullName evidence="1">Uncharacterized protein</fullName>
    </submittedName>
</protein>
<reference evidence="1" key="1">
    <citation type="submission" date="2014-11" db="EMBL/GenBank/DDBJ databases">
        <authorList>
            <person name="Amaro Gonzalez C."/>
        </authorList>
    </citation>
    <scope>NUCLEOTIDE SEQUENCE</scope>
</reference>
<sequence length="24" mass="2687">MISLSDIFGFVSLVPGYFSFFTLV</sequence>
<accession>A0A0E9UL79</accession>